<dbReference type="OrthoDB" id="1733162at2759"/>
<comment type="caution">
    <text evidence="2">The sequence shown here is derived from an EMBL/GenBank/DDBJ whole genome shotgun (WGS) entry which is preliminary data.</text>
</comment>
<feature type="region of interest" description="Disordered" evidence="1">
    <location>
        <begin position="162"/>
        <end position="214"/>
    </location>
</feature>
<sequence>MVEWGPCTLYPTTLTSNGGWSWRPLNPYLRGLMIDYLRSVMKPKDLRLAPDEAFLTSGVKDFPEWSLVRRWVQGWLRYVHWYAGTASSPDVTLKAFFDAPVVQLGQCPKVPILTAGPPSSGAVWLRGGFNGSYLVLVSGLIQPRSRRGLVAFEPASPLNGSVNEAFPVKEGNRSQSREGELRAHATYSPSPNEEKTGSRGPSQACDSGSSGGGT</sequence>
<feature type="compositionally biased region" description="Basic and acidic residues" evidence="1">
    <location>
        <begin position="170"/>
        <end position="183"/>
    </location>
</feature>
<keyword evidence="3" id="KW-1185">Reference proteome</keyword>
<evidence type="ECO:0000313" key="3">
    <source>
        <dbReference type="Proteomes" id="UP000585474"/>
    </source>
</evidence>
<dbReference type="EMBL" id="BJWL01000046">
    <property type="protein sequence ID" value="GFS28627.1"/>
    <property type="molecule type" value="Genomic_DNA"/>
</dbReference>
<reference evidence="3" key="1">
    <citation type="submission" date="2019-07" db="EMBL/GenBank/DDBJ databases">
        <title>De Novo Assembly of kiwifruit Actinidia rufa.</title>
        <authorList>
            <person name="Sugita-Konishi S."/>
            <person name="Sato K."/>
            <person name="Mori E."/>
            <person name="Abe Y."/>
            <person name="Kisaki G."/>
            <person name="Hamano K."/>
            <person name="Suezawa K."/>
            <person name="Otani M."/>
            <person name="Fukuda T."/>
            <person name="Manabe T."/>
            <person name="Gomi K."/>
            <person name="Tabuchi M."/>
            <person name="Akimitsu K."/>
            <person name="Kataoka I."/>
        </authorList>
    </citation>
    <scope>NUCLEOTIDE SEQUENCE [LARGE SCALE GENOMIC DNA]</scope>
    <source>
        <strain evidence="3">cv. Fuchu</strain>
    </source>
</reference>
<gene>
    <name evidence="2" type="ORF">Acr_00g0002950</name>
</gene>
<proteinExistence type="predicted"/>
<dbReference type="Proteomes" id="UP000585474">
    <property type="component" value="Unassembled WGS sequence"/>
</dbReference>
<evidence type="ECO:0000256" key="1">
    <source>
        <dbReference type="SAM" id="MobiDB-lite"/>
    </source>
</evidence>
<organism evidence="2 3">
    <name type="scientific">Actinidia rufa</name>
    <dbReference type="NCBI Taxonomy" id="165716"/>
    <lineage>
        <taxon>Eukaryota</taxon>
        <taxon>Viridiplantae</taxon>
        <taxon>Streptophyta</taxon>
        <taxon>Embryophyta</taxon>
        <taxon>Tracheophyta</taxon>
        <taxon>Spermatophyta</taxon>
        <taxon>Magnoliopsida</taxon>
        <taxon>eudicotyledons</taxon>
        <taxon>Gunneridae</taxon>
        <taxon>Pentapetalae</taxon>
        <taxon>asterids</taxon>
        <taxon>Ericales</taxon>
        <taxon>Actinidiaceae</taxon>
        <taxon>Actinidia</taxon>
    </lineage>
</organism>
<dbReference type="AlphaFoldDB" id="A0A7J0D8P3"/>
<accession>A0A7J0D8P3</accession>
<feature type="compositionally biased region" description="Polar residues" evidence="1">
    <location>
        <begin position="199"/>
        <end position="208"/>
    </location>
</feature>
<protein>
    <submittedName>
        <fullName evidence="2">Uncharacterized protein</fullName>
    </submittedName>
</protein>
<evidence type="ECO:0000313" key="2">
    <source>
        <dbReference type="EMBL" id="GFS28627.1"/>
    </source>
</evidence>
<name>A0A7J0D8P3_9ERIC</name>